<sequence>MPRWLRATLVVGAIGLAVFVLKGSLPDVDDVWGAMSGLQPAWLTVGIVAEIMSMNTFARLIRRLLTIGGTRVTFPRAVAVTYARNAVSNSLPAGQVVSIAYTTRQFARLGAATPLIAATLVLSALYSTAAFAVLGVVAVLGEPSIRTVALFTLTAVALTVVVLVKVRPRGLAQRLGRRFPSMVGQLRSAREAVRLARRDQLILATLAMANWLLDIACLAAVCAATGVHVRPQTVLLGYVAAKAAAVLLLIPGGLGIAEVGLAATLIGAGVGGGAAAAVVLLYRLISYWGVLLIGWAAWLLLLDGIRAHAVRAAQWVWGVYVQWGVSMNPCTLYGYRDLPH</sequence>
<feature type="transmembrane region" description="Helical" evidence="6">
    <location>
        <begin position="201"/>
        <end position="229"/>
    </location>
</feature>
<gene>
    <name evidence="7" type="ORF">Pth03_18190</name>
</gene>
<feature type="transmembrane region" description="Helical" evidence="6">
    <location>
        <begin position="115"/>
        <end position="139"/>
    </location>
</feature>
<proteinExistence type="predicted"/>
<dbReference type="Pfam" id="PF03706">
    <property type="entry name" value="LPG_synthase_TM"/>
    <property type="match status" value="1"/>
</dbReference>
<keyword evidence="3 6" id="KW-0812">Transmembrane</keyword>
<evidence type="ECO:0000256" key="3">
    <source>
        <dbReference type="ARBA" id="ARBA00022692"/>
    </source>
</evidence>
<keyword evidence="4 6" id="KW-1133">Transmembrane helix</keyword>
<feature type="transmembrane region" description="Helical" evidence="6">
    <location>
        <begin position="145"/>
        <end position="164"/>
    </location>
</feature>
<dbReference type="AlphaFoldDB" id="A0A8J3VAV7"/>
<evidence type="ECO:0000256" key="2">
    <source>
        <dbReference type="ARBA" id="ARBA00022475"/>
    </source>
</evidence>
<feature type="transmembrane region" description="Helical" evidence="6">
    <location>
        <begin position="42"/>
        <end position="61"/>
    </location>
</feature>
<evidence type="ECO:0000256" key="5">
    <source>
        <dbReference type="ARBA" id="ARBA00023136"/>
    </source>
</evidence>
<keyword evidence="5 6" id="KW-0472">Membrane</keyword>
<dbReference type="RefSeq" id="WP_203943704.1">
    <property type="nucleotide sequence ID" value="NZ_BOOR01000010.1"/>
</dbReference>
<dbReference type="PANTHER" id="PTHR39087">
    <property type="entry name" value="UPF0104 MEMBRANE PROTEIN MJ1595"/>
    <property type="match status" value="1"/>
</dbReference>
<dbReference type="NCBIfam" id="TIGR00374">
    <property type="entry name" value="flippase-like domain"/>
    <property type="match status" value="1"/>
</dbReference>
<keyword evidence="8" id="KW-1185">Reference proteome</keyword>
<evidence type="ECO:0000256" key="6">
    <source>
        <dbReference type="SAM" id="Phobius"/>
    </source>
</evidence>
<organism evidence="7 8">
    <name type="scientific">Planotetraspora thailandica</name>
    <dbReference type="NCBI Taxonomy" id="487172"/>
    <lineage>
        <taxon>Bacteria</taxon>
        <taxon>Bacillati</taxon>
        <taxon>Actinomycetota</taxon>
        <taxon>Actinomycetes</taxon>
        <taxon>Streptosporangiales</taxon>
        <taxon>Streptosporangiaceae</taxon>
        <taxon>Planotetraspora</taxon>
    </lineage>
</organism>
<protein>
    <recommendedName>
        <fullName evidence="9">TIGR00374 family protein</fullName>
    </recommendedName>
</protein>
<feature type="transmembrane region" description="Helical" evidence="6">
    <location>
        <begin position="261"/>
        <end position="281"/>
    </location>
</feature>
<comment type="subcellular location">
    <subcellularLocation>
        <location evidence="1">Cell membrane</location>
        <topology evidence="1">Multi-pass membrane protein</topology>
    </subcellularLocation>
</comment>
<dbReference type="Proteomes" id="UP000605992">
    <property type="component" value="Unassembled WGS sequence"/>
</dbReference>
<feature type="transmembrane region" description="Helical" evidence="6">
    <location>
        <begin position="287"/>
        <end position="305"/>
    </location>
</feature>
<dbReference type="EMBL" id="BOOR01000010">
    <property type="protein sequence ID" value="GII53430.1"/>
    <property type="molecule type" value="Genomic_DNA"/>
</dbReference>
<name>A0A8J3VAV7_9ACTN</name>
<evidence type="ECO:0000313" key="8">
    <source>
        <dbReference type="Proteomes" id="UP000605992"/>
    </source>
</evidence>
<accession>A0A8J3VAV7</accession>
<feature type="transmembrane region" description="Helical" evidence="6">
    <location>
        <begin position="235"/>
        <end position="254"/>
    </location>
</feature>
<keyword evidence="2" id="KW-1003">Cell membrane</keyword>
<dbReference type="InterPro" id="IPR022791">
    <property type="entry name" value="L-PG_synthase/AglD"/>
</dbReference>
<evidence type="ECO:0008006" key="9">
    <source>
        <dbReference type="Google" id="ProtNLM"/>
    </source>
</evidence>
<dbReference type="GO" id="GO:0005886">
    <property type="term" value="C:plasma membrane"/>
    <property type="evidence" value="ECO:0007669"/>
    <property type="project" value="UniProtKB-SubCell"/>
</dbReference>
<evidence type="ECO:0000313" key="7">
    <source>
        <dbReference type="EMBL" id="GII53430.1"/>
    </source>
</evidence>
<dbReference type="PANTHER" id="PTHR39087:SF2">
    <property type="entry name" value="UPF0104 MEMBRANE PROTEIN MJ1595"/>
    <property type="match status" value="1"/>
</dbReference>
<reference evidence="7" key="1">
    <citation type="submission" date="2021-01" db="EMBL/GenBank/DDBJ databases">
        <title>Whole genome shotgun sequence of Planotetraspora thailandica NBRC 104271.</title>
        <authorList>
            <person name="Komaki H."/>
            <person name="Tamura T."/>
        </authorList>
    </citation>
    <scope>NUCLEOTIDE SEQUENCE</scope>
    <source>
        <strain evidence="7">NBRC 104271</strain>
    </source>
</reference>
<evidence type="ECO:0000256" key="4">
    <source>
        <dbReference type="ARBA" id="ARBA00022989"/>
    </source>
</evidence>
<evidence type="ECO:0000256" key="1">
    <source>
        <dbReference type="ARBA" id="ARBA00004651"/>
    </source>
</evidence>
<comment type="caution">
    <text evidence="7">The sequence shown here is derived from an EMBL/GenBank/DDBJ whole genome shotgun (WGS) entry which is preliminary data.</text>
</comment>